<organism evidence="1 2">
    <name type="scientific">Caerostris darwini</name>
    <dbReference type="NCBI Taxonomy" id="1538125"/>
    <lineage>
        <taxon>Eukaryota</taxon>
        <taxon>Metazoa</taxon>
        <taxon>Ecdysozoa</taxon>
        <taxon>Arthropoda</taxon>
        <taxon>Chelicerata</taxon>
        <taxon>Arachnida</taxon>
        <taxon>Araneae</taxon>
        <taxon>Araneomorphae</taxon>
        <taxon>Entelegynae</taxon>
        <taxon>Araneoidea</taxon>
        <taxon>Araneidae</taxon>
        <taxon>Caerostris</taxon>
    </lineage>
</organism>
<comment type="caution">
    <text evidence="1">The sequence shown here is derived from an EMBL/GenBank/DDBJ whole genome shotgun (WGS) entry which is preliminary data.</text>
</comment>
<dbReference type="EMBL" id="BPLQ01001495">
    <property type="protein sequence ID" value="GIX82269.1"/>
    <property type="molecule type" value="Genomic_DNA"/>
</dbReference>
<sequence length="153" mass="17686">MRYLTIKRGLRLFYSTGRGNTTLPRRYVSDVITTRSPESNYRLYQWPSQCGATHPGVMVTREPPPHCTRLYLLQQMKHVSRINRNSNKANLCAEYVDDRNRCMSPYQSADLVEQWCKFQNIQPGDFAGNFIKLMDVKQRKLSNLILQGAPNSG</sequence>
<dbReference type="Proteomes" id="UP001054837">
    <property type="component" value="Unassembled WGS sequence"/>
</dbReference>
<keyword evidence="2" id="KW-1185">Reference proteome</keyword>
<evidence type="ECO:0000313" key="1">
    <source>
        <dbReference type="EMBL" id="GIX82269.1"/>
    </source>
</evidence>
<protein>
    <submittedName>
        <fullName evidence="1">Parvo_NS1 domain-containing protein</fullName>
    </submittedName>
</protein>
<evidence type="ECO:0000313" key="2">
    <source>
        <dbReference type="Proteomes" id="UP001054837"/>
    </source>
</evidence>
<reference evidence="1 2" key="1">
    <citation type="submission" date="2021-06" db="EMBL/GenBank/DDBJ databases">
        <title>Caerostris darwini draft genome.</title>
        <authorList>
            <person name="Kono N."/>
            <person name="Arakawa K."/>
        </authorList>
    </citation>
    <scope>NUCLEOTIDE SEQUENCE [LARGE SCALE GENOMIC DNA]</scope>
</reference>
<gene>
    <name evidence="1" type="primary">AVEN_50382_1</name>
    <name evidence="1" type="ORF">CDAR_17591</name>
</gene>
<proteinExistence type="predicted"/>
<dbReference type="AlphaFoldDB" id="A0AAV4NBQ9"/>
<name>A0AAV4NBQ9_9ARAC</name>
<accession>A0AAV4NBQ9</accession>